<protein>
    <recommendedName>
        <fullName evidence="1">NFACT RNA-binding domain-containing protein</fullName>
    </recommendedName>
</protein>
<name>A0A6C0CNB1_9ZZZZ</name>
<dbReference type="AlphaFoldDB" id="A0A6C0CNB1"/>
<feature type="domain" description="NFACT RNA-binding" evidence="1">
    <location>
        <begin position="6"/>
        <end position="98"/>
    </location>
</feature>
<evidence type="ECO:0000259" key="1">
    <source>
        <dbReference type="Pfam" id="PF05670"/>
    </source>
</evidence>
<dbReference type="EMBL" id="MN739467">
    <property type="protein sequence ID" value="QHT06286.1"/>
    <property type="molecule type" value="Genomic_DNA"/>
</dbReference>
<dbReference type="InterPro" id="IPR008532">
    <property type="entry name" value="NFACT_RNA-bd"/>
</dbReference>
<proteinExistence type="predicted"/>
<reference evidence="2" key="1">
    <citation type="journal article" date="2020" name="Nature">
        <title>Giant virus diversity and host interactions through global metagenomics.</title>
        <authorList>
            <person name="Schulz F."/>
            <person name="Roux S."/>
            <person name="Paez-Espino D."/>
            <person name="Jungbluth S."/>
            <person name="Walsh D.A."/>
            <person name="Denef V.J."/>
            <person name="McMahon K.D."/>
            <person name="Konstantinidis K.T."/>
            <person name="Eloe-Fadrosh E.A."/>
            <person name="Kyrpides N.C."/>
            <person name="Woyke T."/>
        </authorList>
    </citation>
    <scope>NUCLEOTIDE SEQUENCE</scope>
    <source>
        <strain evidence="2">GVMAG-M-3300021425-30</strain>
    </source>
</reference>
<organism evidence="2">
    <name type="scientific">viral metagenome</name>
    <dbReference type="NCBI Taxonomy" id="1070528"/>
    <lineage>
        <taxon>unclassified sequences</taxon>
        <taxon>metagenomes</taxon>
        <taxon>organismal metagenomes</taxon>
    </lineage>
</organism>
<sequence length="108" mass="12118">MIEVEYQGYKILIGSNQDENDMLVKTSNSNDYWAHAHGYSSAHAIIVNPTEKRVSAKIIKRACCLIKANCNKLKKINPLSFNYTRIKNVTPTEVPGQVILSEHSNLSV</sequence>
<evidence type="ECO:0000313" key="2">
    <source>
        <dbReference type="EMBL" id="QHT06286.1"/>
    </source>
</evidence>
<accession>A0A6C0CNB1</accession>
<dbReference type="Pfam" id="PF05670">
    <property type="entry name" value="NFACT-R_1"/>
    <property type="match status" value="1"/>
</dbReference>